<dbReference type="GO" id="GO:0003677">
    <property type="term" value="F:DNA binding"/>
    <property type="evidence" value="ECO:0007669"/>
    <property type="project" value="UniProtKB-KW"/>
</dbReference>
<dbReference type="InterPro" id="IPR008906">
    <property type="entry name" value="HATC_C_dom"/>
</dbReference>
<comment type="subcellular location">
    <subcellularLocation>
        <location evidence="1">Nucleus</location>
    </subcellularLocation>
</comment>
<evidence type="ECO:0000259" key="10">
    <source>
        <dbReference type="PROSITE" id="PS50808"/>
    </source>
</evidence>
<evidence type="ECO:0000313" key="12">
    <source>
        <dbReference type="Proteomes" id="UP000026962"/>
    </source>
</evidence>
<organism evidence="11">
    <name type="scientific">Oryza punctata</name>
    <name type="common">Red rice</name>
    <dbReference type="NCBI Taxonomy" id="4537"/>
    <lineage>
        <taxon>Eukaryota</taxon>
        <taxon>Viridiplantae</taxon>
        <taxon>Streptophyta</taxon>
        <taxon>Embryophyta</taxon>
        <taxon>Tracheophyta</taxon>
        <taxon>Spermatophyta</taxon>
        <taxon>Magnoliopsida</taxon>
        <taxon>Liliopsida</taxon>
        <taxon>Poales</taxon>
        <taxon>Poaceae</taxon>
        <taxon>BOP clade</taxon>
        <taxon>Oryzoideae</taxon>
        <taxon>Oryzeae</taxon>
        <taxon>Oryzinae</taxon>
        <taxon>Oryza</taxon>
    </lineage>
</organism>
<dbReference type="HOGENOM" id="CLU_1257855_0_0_1"/>
<evidence type="ECO:0000256" key="3">
    <source>
        <dbReference type="ARBA" id="ARBA00022771"/>
    </source>
</evidence>
<dbReference type="PANTHER" id="PTHR46481">
    <property type="entry name" value="ZINC FINGER BED DOMAIN-CONTAINING PROTEIN 4"/>
    <property type="match status" value="1"/>
</dbReference>
<keyword evidence="8" id="KW-0539">Nucleus</keyword>
<dbReference type="GO" id="GO:0009791">
    <property type="term" value="P:post-embryonic development"/>
    <property type="evidence" value="ECO:0007669"/>
    <property type="project" value="UniProtKB-ARBA"/>
</dbReference>
<proteinExistence type="predicted"/>
<dbReference type="AlphaFoldDB" id="A0A0E0MLD3"/>
<keyword evidence="5" id="KW-0805">Transcription regulation</keyword>
<dbReference type="GO" id="GO:0005634">
    <property type="term" value="C:nucleus"/>
    <property type="evidence" value="ECO:0007669"/>
    <property type="project" value="UniProtKB-SubCell"/>
</dbReference>
<protein>
    <recommendedName>
        <fullName evidence="10">BED-type domain-containing protein</fullName>
    </recommendedName>
</protein>
<keyword evidence="7" id="KW-0804">Transcription</keyword>
<dbReference type="PANTHER" id="PTHR46481:SF10">
    <property type="entry name" value="ZINC FINGER BED DOMAIN-CONTAINING PROTEIN 39"/>
    <property type="match status" value="1"/>
</dbReference>
<dbReference type="GO" id="GO:0008270">
    <property type="term" value="F:zinc ion binding"/>
    <property type="evidence" value="ECO:0007669"/>
    <property type="project" value="UniProtKB-KW"/>
</dbReference>
<feature type="domain" description="BED-type" evidence="10">
    <location>
        <begin position="28"/>
        <end position="84"/>
    </location>
</feature>
<dbReference type="InterPro" id="IPR012337">
    <property type="entry name" value="RNaseH-like_sf"/>
</dbReference>
<keyword evidence="6" id="KW-0238">DNA-binding</keyword>
<dbReference type="InterPro" id="IPR003656">
    <property type="entry name" value="Znf_BED"/>
</dbReference>
<reference evidence="11" key="2">
    <citation type="submission" date="2018-05" db="EMBL/GenBank/DDBJ databases">
        <title>OpunRS2 (Oryza punctata Reference Sequence Version 2).</title>
        <authorList>
            <person name="Zhang J."/>
            <person name="Kudrna D."/>
            <person name="Lee S."/>
            <person name="Talag J."/>
            <person name="Welchert J."/>
            <person name="Wing R.A."/>
        </authorList>
    </citation>
    <scope>NUCLEOTIDE SEQUENCE [LARGE SCALE GENOMIC DNA]</scope>
</reference>
<evidence type="ECO:0000256" key="4">
    <source>
        <dbReference type="ARBA" id="ARBA00022833"/>
    </source>
</evidence>
<dbReference type="Gramene" id="OPUNC12G07860.1">
    <property type="protein sequence ID" value="OPUNC12G07860.1"/>
    <property type="gene ID" value="OPUNC12G07860"/>
</dbReference>
<evidence type="ECO:0000256" key="1">
    <source>
        <dbReference type="ARBA" id="ARBA00004123"/>
    </source>
</evidence>
<dbReference type="STRING" id="4537.A0A0E0MLD3"/>
<dbReference type="InterPro" id="IPR052035">
    <property type="entry name" value="ZnF_BED_domain_contain"/>
</dbReference>
<keyword evidence="3 9" id="KW-0863">Zinc-finger</keyword>
<evidence type="ECO:0000256" key="2">
    <source>
        <dbReference type="ARBA" id="ARBA00022723"/>
    </source>
</evidence>
<dbReference type="InterPro" id="IPR036236">
    <property type="entry name" value="Znf_C2H2_sf"/>
</dbReference>
<dbReference type="Pfam" id="PF05699">
    <property type="entry name" value="Dimer_Tnp_hAT"/>
    <property type="match status" value="1"/>
</dbReference>
<sequence length="220" mass="24620">MGGGDSDSEHVDPADEHVNPVIQALTRKFRSTAWKEFVLIIIDNEVGAGKCKHCDIEIRAKRGAGTSSLRKHLTRCKKRIMRQADHMMAVSENDPLADWVQHITEQLSDQVDAVLDMYLKDNPIKEFGNRFDILNWWKANCFKPASTIASESAFNMGSRVISDFRCSLTMDSFEALICLQDSFRASAGPNINVRSVNGISYSDNFVNLDPEDSMDGESLT</sequence>
<dbReference type="Proteomes" id="UP000026962">
    <property type="component" value="Chromosome 12"/>
</dbReference>
<dbReference type="EnsemblPlants" id="OPUNC12G07860.1">
    <property type="protein sequence ID" value="OPUNC12G07860.1"/>
    <property type="gene ID" value="OPUNC12G07860"/>
</dbReference>
<keyword evidence="2" id="KW-0479">Metal-binding</keyword>
<dbReference type="SUPFAM" id="SSF57667">
    <property type="entry name" value="beta-beta-alpha zinc fingers"/>
    <property type="match status" value="1"/>
</dbReference>
<reference evidence="11" key="1">
    <citation type="submission" date="2015-04" db="UniProtKB">
        <authorList>
            <consortium name="EnsemblPlants"/>
        </authorList>
    </citation>
    <scope>IDENTIFICATION</scope>
</reference>
<evidence type="ECO:0000256" key="5">
    <source>
        <dbReference type="ARBA" id="ARBA00023015"/>
    </source>
</evidence>
<evidence type="ECO:0000256" key="7">
    <source>
        <dbReference type="ARBA" id="ARBA00023163"/>
    </source>
</evidence>
<dbReference type="SUPFAM" id="SSF53098">
    <property type="entry name" value="Ribonuclease H-like"/>
    <property type="match status" value="1"/>
</dbReference>
<name>A0A0E0MLD3_ORYPU</name>
<evidence type="ECO:0000256" key="9">
    <source>
        <dbReference type="PROSITE-ProRule" id="PRU00027"/>
    </source>
</evidence>
<evidence type="ECO:0000313" key="11">
    <source>
        <dbReference type="EnsemblPlants" id="OPUNC12G07860.1"/>
    </source>
</evidence>
<dbReference type="SMART" id="SM00614">
    <property type="entry name" value="ZnF_BED"/>
    <property type="match status" value="1"/>
</dbReference>
<dbReference type="PROSITE" id="PS50808">
    <property type="entry name" value="ZF_BED"/>
    <property type="match status" value="1"/>
</dbReference>
<dbReference type="eggNOG" id="KOG1121">
    <property type="taxonomic scope" value="Eukaryota"/>
</dbReference>
<evidence type="ECO:0000256" key="8">
    <source>
        <dbReference type="ARBA" id="ARBA00023242"/>
    </source>
</evidence>
<evidence type="ECO:0000256" key="6">
    <source>
        <dbReference type="ARBA" id="ARBA00023125"/>
    </source>
</evidence>
<keyword evidence="12" id="KW-1185">Reference proteome</keyword>
<accession>A0A0E0MLD3</accession>
<dbReference type="GO" id="GO:0046983">
    <property type="term" value="F:protein dimerization activity"/>
    <property type="evidence" value="ECO:0007669"/>
    <property type="project" value="InterPro"/>
</dbReference>
<keyword evidence="4" id="KW-0862">Zinc</keyword>